<evidence type="ECO:0000256" key="2">
    <source>
        <dbReference type="ARBA" id="ARBA00009877"/>
    </source>
</evidence>
<keyword evidence="8 11" id="KW-0472">Membrane</keyword>
<evidence type="ECO:0000256" key="8">
    <source>
        <dbReference type="ARBA" id="ARBA00023136"/>
    </source>
</evidence>
<evidence type="ECO:0000256" key="7">
    <source>
        <dbReference type="ARBA" id="ARBA00023128"/>
    </source>
</evidence>
<keyword evidence="5" id="KW-0809">Transit peptide</keyword>
<comment type="similarity">
    <text evidence="2 9">Belongs to the OXA1/ALB3/YidC family.</text>
</comment>
<evidence type="ECO:0000256" key="3">
    <source>
        <dbReference type="ARBA" id="ARBA00022692"/>
    </source>
</evidence>
<dbReference type="Pfam" id="PF02096">
    <property type="entry name" value="60KD_IMP"/>
    <property type="match status" value="1"/>
</dbReference>
<dbReference type="PANTHER" id="PTHR12428">
    <property type="entry name" value="OXA1"/>
    <property type="match status" value="1"/>
</dbReference>
<gene>
    <name evidence="13" type="ORF">BDW59DRAFT_145635</name>
</gene>
<accession>A0ABR4IDX5</accession>
<comment type="subcellular location">
    <subcellularLocation>
        <location evidence="9">Membrane</location>
        <topology evidence="9">Multi-pass membrane protein</topology>
    </subcellularLocation>
    <subcellularLocation>
        <location evidence="1">Mitochondrion inner membrane</location>
        <topology evidence="1">Multi-pass membrane protein</topology>
    </subcellularLocation>
</comment>
<keyword evidence="7" id="KW-0496">Mitochondrion</keyword>
<feature type="domain" description="Membrane insertase YidC/Oxa/ALB C-terminal" evidence="12">
    <location>
        <begin position="134"/>
        <end position="329"/>
    </location>
</feature>
<evidence type="ECO:0000256" key="1">
    <source>
        <dbReference type="ARBA" id="ARBA00004448"/>
    </source>
</evidence>
<evidence type="ECO:0000259" key="12">
    <source>
        <dbReference type="Pfam" id="PF02096"/>
    </source>
</evidence>
<comment type="caution">
    <text evidence="13">The sequence shown here is derived from an EMBL/GenBank/DDBJ whole genome shotgun (WGS) entry which is preliminary data.</text>
</comment>
<feature type="compositionally biased region" description="Low complexity" evidence="10">
    <location>
        <begin position="341"/>
        <end position="355"/>
    </location>
</feature>
<keyword evidence="3 9" id="KW-0812">Transmembrane</keyword>
<dbReference type="CDD" id="cd20069">
    <property type="entry name" value="5TM_Oxa1-like"/>
    <property type="match status" value="1"/>
</dbReference>
<dbReference type="PANTHER" id="PTHR12428:SF66">
    <property type="entry name" value="MITOCHONDRIAL INNER MEMBRANE PROTEIN OXA1L"/>
    <property type="match status" value="1"/>
</dbReference>
<dbReference type="InterPro" id="IPR001708">
    <property type="entry name" value="YidC/ALB3/OXA1/COX18"/>
</dbReference>
<keyword evidence="6 11" id="KW-1133">Transmembrane helix</keyword>
<feature type="region of interest" description="Disordered" evidence="10">
    <location>
        <begin position="410"/>
        <end position="491"/>
    </location>
</feature>
<reference evidence="13 14" key="1">
    <citation type="submission" date="2024-07" db="EMBL/GenBank/DDBJ databases">
        <title>Section-level genome sequencing and comparative genomics of Aspergillus sections Usti and Cavernicolus.</title>
        <authorList>
            <consortium name="Lawrence Berkeley National Laboratory"/>
            <person name="Nybo J.L."/>
            <person name="Vesth T.C."/>
            <person name="Theobald S."/>
            <person name="Frisvad J.C."/>
            <person name="Larsen T.O."/>
            <person name="Kjaerboelling I."/>
            <person name="Rothschild-Mancinelli K."/>
            <person name="Lyhne E.K."/>
            <person name="Kogle M.E."/>
            <person name="Barry K."/>
            <person name="Clum A."/>
            <person name="Na H."/>
            <person name="Ledsgaard L."/>
            <person name="Lin J."/>
            <person name="Lipzen A."/>
            <person name="Kuo A."/>
            <person name="Riley R."/>
            <person name="Mondo S."/>
            <person name="LaButti K."/>
            <person name="Haridas S."/>
            <person name="Pangalinan J."/>
            <person name="Salamov A.A."/>
            <person name="Simmons B.A."/>
            <person name="Magnuson J.K."/>
            <person name="Chen J."/>
            <person name="Drula E."/>
            <person name="Henrissat B."/>
            <person name="Wiebenga A."/>
            <person name="Lubbers R.J."/>
            <person name="Gomes A.C."/>
            <person name="Makela M.R."/>
            <person name="Stajich J."/>
            <person name="Grigoriev I.V."/>
            <person name="Mortensen U.H."/>
            <person name="De vries R.P."/>
            <person name="Baker S.E."/>
            <person name="Andersen M.R."/>
        </authorList>
    </citation>
    <scope>NUCLEOTIDE SEQUENCE [LARGE SCALE GENOMIC DNA]</scope>
    <source>
        <strain evidence="13 14">CBS 600.67</strain>
    </source>
</reference>
<feature type="transmembrane region" description="Helical" evidence="11">
    <location>
        <begin position="290"/>
        <end position="306"/>
    </location>
</feature>
<organism evidence="13 14">
    <name type="scientific">Aspergillus cavernicola</name>
    <dbReference type="NCBI Taxonomy" id="176166"/>
    <lineage>
        <taxon>Eukaryota</taxon>
        <taxon>Fungi</taxon>
        <taxon>Dikarya</taxon>
        <taxon>Ascomycota</taxon>
        <taxon>Pezizomycotina</taxon>
        <taxon>Eurotiomycetes</taxon>
        <taxon>Eurotiomycetidae</taxon>
        <taxon>Eurotiales</taxon>
        <taxon>Aspergillaceae</taxon>
        <taxon>Aspergillus</taxon>
        <taxon>Aspergillus subgen. Nidulantes</taxon>
    </lineage>
</organism>
<evidence type="ECO:0000313" key="13">
    <source>
        <dbReference type="EMBL" id="KAL2825939.1"/>
    </source>
</evidence>
<evidence type="ECO:0000256" key="11">
    <source>
        <dbReference type="SAM" id="Phobius"/>
    </source>
</evidence>
<evidence type="ECO:0000256" key="4">
    <source>
        <dbReference type="ARBA" id="ARBA00022792"/>
    </source>
</evidence>
<feature type="region of interest" description="Disordered" evidence="10">
    <location>
        <begin position="339"/>
        <end position="358"/>
    </location>
</feature>
<dbReference type="EMBL" id="JBFXLS010000033">
    <property type="protein sequence ID" value="KAL2825939.1"/>
    <property type="molecule type" value="Genomic_DNA"/>
</dbReference>
<feature type="transmembrane region" description="Helical" evidence="11">
    <location>
        <begin position="244"/>
        <end position="269"/>
    </location>
</feature>
<evidence type="ECO:0000256" key="9">
    <source>
        <dbReference type="RuleBase" id="RU003945"/>
    </source>
</evidence>
<keyword evidence="14" id="KW-1185">Reference proteome</keyword>
<proteinExistence type="inferred from homology"/>
<dbReference type="Proteomes" id="UP001610335">
    <property type="component" value="Unassembled WGS sequence"/>
</dbReference>
<dbReference type="InterPro" id="IPR028055">
    <property type="entry name" value="YidC/Oxa/ALB_C"/>
</dbReference>
<protein>
    <submittedName>
        <fullName evidence="13">60Kd inner membrane protein-domain-containing protein</fullName>
    </submittedName>
</protein>
<keyword evidence="4" id="KW-0999">Mitochondrion inner membrane</keyword>
<feature type="transmembrane region" description="Helical" evidence="11">
    <location>
        <begin position="126"/>
        <end position="145"/>
    </location>
</feature>
<evidence type="ECO:0000256" key="10">
    <source>
        <dbReference type="SAM" id="MobiDB-lite"/>
    </source>
</evidence>
<evidence type="ECO:0000256" key="6">
    <source>
        <dbReference type="ARBA" id="ARBA00022989"/>
    </source>
</evidence>
<feature type="compositionally biased region" description="Basic and acidic residues" evidence="10">
    <location>
        <begin position="435"/>
        <end position="481"/>
    </location>
</feature>
<sequence length="491" mass="54819">MLGGPALKGHIARQQFAAFARSSRSMSSFRPQLSRFPVRHSKILGGNATWIAPVASIPTIAARFNSTSSHTWNTADVVPQPKPSTEWDLTDLDLNSVPERIGYLKDLGLDYGWGPSSTIEFLIEHIHIWTGLPWVASIAAVGLLIRISMLPAVFRSADLSAKMTNTKHILAPVRQRMIAAAQSGSHAETMQLKAQMQALNEKHGIQTWRIFVPMAMQVPLGYGCFRVVNGMAALPVPGLIMEKFAWITDFTVADPFFILPMVSSTLLYLSLKKGGESGVGDPSQQQMRKLMLYGMPILSFAFMAFFPSALQVYFITTGIFGYAQSCLINHRPFRRFMNIENPNPQNPSGPSGQNPVDTGRALRLLTAELDAERAKLAQSQNTAVHEQKISFIDRAINNIKESKDKLAKEASQKIEEIGGTGPKKNPDGTTAEAPRLSKKDLKLAEDYEKRRKEEEEWKREERNHARREAHLKALERQREQARAAYNPKMKQ</sequence>
<feature type="transmembrane region" description="Helical" evidence="11">
    <location>
        <begin position="210"/>
        <end position="232"/>
    </location>
</feature>
<evidence type="ECO:0000256" key="5">
    <source>
        <dbReference type="ARBA" id="ARBA00022946"/>
    </source>
</evidence>
<evidence type="ECO:0000313" key="14">
    <source>
        <dbReference type="Proteomes" id="UP001610335"/>
    </source>
</evidence>
<name>A0ABR4IDX5_9EURO</name>